<keyword evidence="1" id="KW-0472">Membrane</keyword>
<evidence type="ECO:0000313" key="2">
    <source>
        <dbReference type="EMBL" id="SAK78227.1"/>
    </source>
</evidence>
<name>A0A158C9N4_9BURK</name>
<keyword evidence="1" id="KW-1133">Transmembrane helix</keyword>
<keyword evidence="1" id="KW-0812">Transmembrane</keyword>
<dbReference type="Proteomes" id="UP000054870">
    <property type="component" value="Unassembled WGS sequence"/>
</dbReference>
<evidence type="ECO:0000313" key="3">
    <source>
        <dbReference type="Proteomes" id="UP000054870"/>
    </source>
</evidence>
<feature type="transmembrane region" description="Helical" evidence="1">
    <location>
        <begin position="20"/>
        <end position="38"/>
    </location>
</feature>
<proteinExistence type="predicted"/>
<dbReference type="EMBL" id="FCOF02000024">
    <property type="protein sequence ID" value="SAK78227.1"/>
    <property type="molecule type" value="Genomic_DNA"/>
</dbReference>
<protein>
    <submittedName>
        <fullName evidence="2">Natural resistance-associated macrophage protein</fullName>
    </submittedName>
</protein>
<comment type="caution">
    <text evidence="2">The sequence shown here is derived from an EMBL/GenBank/DDBJ whole genome shotgun (WGS) entry which is preliminary data.</text>
</comment>
<dbReference type="AlphaFoldDB" id="A0A158C9N4"/>
<evidence type="ECO:0000256" key="1">
    <source>
        <dbReference type="SAM" id="Phobius"/>
    </source>
</evidence>
<sequence length="62" mass="6506">MLSIILTGSVMYPDFSGRTIIGVLVGGTAFVIVGYTGTMRLRRARAAKDAPPAPVDRALRGA</sequence>
<keyword evidence="3" id="KW-1185">Reference proteome</keyword>
<accession>A0A158C9N4</accession>
<organism evidence="2 3">
    <name type="scientific">Caballeronia catudaia</name>
    <dbReference type="NCBI Taxonomy" id="1777136"/>
    <lineage>
        <taxon>Bacteria</taxon>
        <taxon>Pseudomonadati</taxon>
        <taxon>Pseudomonadota</taxon>
        <taxon>Betaproteobacteria</taxon>
        <taxon>Burkholderiales</taxon>
        <taxon>Burkholderiaceae</taxon>
        <taxon>Caballeronia</taxon>
    </lineage>
</organism>
<gene>
    <name evidence="2" type="ORF">AWB75_04641</name>
</gene>
<reference evidence="2" key="1">
    <citation type="submission" date="2016-01" db="EMBL/GenBank/DDBJ databases">
        <authorList>
            <person name="Peeters C."/>
        </authorList>
    </citation>
    <scope>NUCLEOTIDE SEQUENCE [LARGE SCALE GENOMIC DNA]</scope>
    <source>
        <strain evidence="2">LMG 29318</strain>
    </source>
</reference>